<dbReference type="AlphaFoldDB" id="A0LNR1"/>
<dbReference type="RefSeq" id="WP_011700188.1">
    <property type="nucleotide sequence ID" value="NC_008554.1"/>
</dbReference>
<dbReference type="InterPro" id="IPR036390">
    <property type="entry name" value="WH_DNA-bd_sf"/>
</dbReference>
<dbReference type="SMART" id="SM00418">
    <property type="entry name" value="HTH_ARSR"/>
    <property type="match status" value="1"/>
</dbReference>
<reference evidence="5 6" key="1">
    <citation type="submission" date="2006-10" db="EMBL/GenBank/DDBJ databases">
        <title>Complete sequence of Syntrophobacter fumaroxidans MPOB.</title>
        <authorList>
            <consortium name="US DOE Joint Genome Institute"/>
            <person name="Copeland A."/>
            <person name="Lucas S."/>
            <person name="Lapidus A."/>
            <person name="Barry K."/>
            <person name="Detter J.C."/>
            <person name="Glavina del Rio T."/>
            <person name="Hammon N."/>
            <person name="Israni S."/>
            <person name="Pitluck S."/>
            <person name="Goltsman E.G."/>
            <person name="Martinez M."/>
            <person name="Schmutz J."/>
            <person name="Larimer F."/>
            <person name="Land M."/>
            <person name="Hauser L."/>
            <person name="Kyrpides N."/>
            <person name="Kim E."/>
            <person name="Boone D.R."/>
            <person name="Brockman F."/>
            <person name="Culley D."/>
            <person name="Ferry J."/>
            <person name="Gunsalus R."/>
            <person name="McInerney M.J."/>
            <person name="Morrison M."/>
            <person name="Plugge C."/>
            <person name="Rohlin L."/>
            <person name="Scholten J."/>
            <person name="Sieber J."/>
            <person name="Stams A.J.M."/>
            <person name="Worm P."/>
            <person name="Henstra A.M."/>
            <person name="Richardson P."/>
        </authorList>
    </citation>
    <scope>NUCLEOTIDE SEQUENCE [LARGE SCALE GENOMIC DNA]</scope>
    <source>
        <strain evidence="6">DSM 10017 / MPOB</strain>
    </source>
</reference>
<dbReference type="FunCoup" id="A0LNR1">
    <property type="interactions" value="258"/>
</dbReference>
<evidence type="ECO:0000256" key="1">
    <source>
        <dbReference type="ARBA" id="ARBA00023015"/>
    </source>
</evidence>
<dbReference type="HOGENOM" id="CLU_097806_3_1_7"/>
<dbReference type="Proteomes" id="UP000001784">
    <property type="component" value="Chromosome"/>
</dbReference>
<gene>
    <name evidence="5" type="ordered locus">Sfum_3390</name>
</gene>
<dbReference type="InterPro" id="IPR051081">
    <property type="entry name" value="HTH_MetalResp_TranReg"/>
</dbReference>
<keyword evidence="6" id="KW-1185">Reference proteome</keyword>
<dbReference type="GO" id="GO:0003677">
    <property type="term" value="F:DNA binding"/>
    <property type="evidence" value="ECO:0007669"/>
    <property type="project" value="UniProtKB-KW"/>
</dbReference>
<dbReference type="Gene3D" id="1.10.10.10">
    <property type="entry name" value="Winged helix-like DNA-binding domain superfamily/Winged helix DNA-binding domain"/>
    <property type="match status" value="1"/>
</dbReference>
<keyword evidence="3" id="KW-0804">Transcription</keyword>
<dbReference type="PANTHER" id="PTHR33154">
    <property type="entry name" value="TRANSCRIPTIONAL REGULATOR, ARSR FAMILY"/>
    <property type="match status" value="1"/>
</dbReference>
<dbReference type="Pfam" id="PF01022">
    <property type="entry name" value="HTH_5"/>
    <property type="match status" value="1"/>
</dbReference>
<dbReference type="OrthoDB" id="9800238at2"/>
<dbReference type="InterPro" id="IPR036388">
    <property type="entry name" value="WH-like_DNA-bd_sf"/>
</dbReference>
<dbReference type="InParanoid" id="A0LNR1"/>
<evidence type="ECO:0000259" key="4">
    <source>
        <dbReference type="PROSITE" id="PS50987"/>
    </source>
</evidence>
<dbReference type="InterPro" id="IPR001845">
    <property type="entry name" value="HTH_ArsR_DNA-bd_dom"/>
</dbReference>
<dbReference type="SUPFAM" id="SSF46785">
    <property type="entry name" value="Winged helix' DNA-binding domain"/>
    <property type="match status" value="1"/>
</dbReference>
<evidence type="ECO:0000256" key="2">
    <source>
        <dbReference type="ARBA" id="ARBA00023125"/>
    </source>
</evidence>
<keyword evidence="2" id="KW-0238">DNA-binding</keyword>
<organism evidence="5 6">
    <name type="scientific">Syntrophobacter fumaroxidans (strain DSM 10017 / MPOB)</name>
    <dbReference type="NCBI Taxonomy" id="335543"/>
    <lineage>
        <taxon>Bacteria</taxon>
        <taxon>Pseudomonadati</taxon>
        <taxon>Thermodesulfobacteriota</taxon>
        <taxon>Syntrophobacteria</taxon>
        <taxon>Syntrophobacterales</taxon>
        <taxon>Syntrophobacteraceae</taxon>
        <taxon>Syntrophobacter</taxon>
    </lineage>
</organism>
<dbReference type="PROSITE" id="PS50987">
    <property type="entry name" value="HTH_ARSR_2"/>
    <property type="match status" value="1"/>
</dbReference>
<dbReference type="STRING" id="335543.Sfum_3390"/>
<dbReference type="InterPro" id="IPR011991">
    <property type="entry name" value="ArsR-like_HTH"/>
</dbReference>
<name>A0LNR1_SYNFM</name>
<dbReference type="eggNOG" id="COG0640">
    <property type="taxonomic scope" value="Bacteria"/>
</dbReference>
<dbReference type="PRINTS" id="PR00778">
    <property type="entry name" value="HTHARSR"/>
</dbReference>
<dbReference type="PANTHER" id="PTHR33154:SF18">
    <property type="entry name" value="ARSENICAL RESISTANCE OPERON REPRESSOR"/>
    <property type="match status" value="1"/>
</dbReference>
<evidence type="ECO:0000313" key="5">
    <source>
        <dbReference type="EMBL" id="ABK19063.1"/>
    </source>
</evidence>
<accession>A0LNR1</accession>
<dbReference type="EMBL" id="CP000478">
    <property type="protein sequence ID" value="ABK19063.1"/>
    <property type="molecule type" value="Genomic_DNA"/>
</dbReference>
<sequence>MRAFIRVMKALSDPGRVKILKMLEHKSMCVCEIQSALKLAQPTVSKHLKTLEDAGLVTCRKQGLWVNYHLNETRENPYAAALLENLGDWLGDDPEVRGLLERLPHIRREDICRKS</sequence>
<proteinExistence type="predicted"/>
<evidence type="ECO:0000313" key="6">
    <source>
        <dbReference type="Proteomes" id="UP000001784"/>
    </source>
</evidence>
<dbReference type="KEGG" id="sfu:Sfum_3390"/>
<dbReference type="CDD" id="cd00090">
    <property type="entry name" value="HTH_ARSR"/>
    <property type="match status" value="1"/>
</dbReference>
<evidence type="ECO:0000256" key="3">
    <source>
        <dbReference type="ARBA" id="ARBA00023163"/>
    </source>
</evidence>
<feature type="domain" description="HTH arsR-type" evidence="4">
    <location>
        <begin position="1"/>
        <end position="90"/>
    </location>
</feature>
<protein>
    <submittedName>
        <fullName evidence="5">Transcriptional regulator, ArsR family</fullName>
    </submittedName>
</protein>
<dbReference type="NCBIfam" id="NF033788">
    <property type="entry name" value="HTH_metalloreg"/>
    <property type="match status" value="1"/>
</dbReference>
<keyword evidence="1" id="KW-0805">Transcription regulation</keyword>
<dbReference type="GO" id="GO:0003700">
    <property type="term" value="F:DNA-binding transcription factor activity"/>
    <property type="evidence" value="ECO:0007669"/>
    <property type="project" value="InterPro"/>
</dbReference>